<dbReference type="Gene3D" id="3.40.50.920">
    <property type="match status" value="1"/>
</dbReference>
<feature type="binding site" evidence="12">
    <location>
        <position position="389"/>
    </location>
    <ligand>
        <name>substrate</name>
    </ligand>
</feature>
<evidence type="ECO:0000259" key="17">
    <source>
        <dbReference type="SMART" id="SM00861"/>
    </source>
</evidence>
<name>A0A164ZSS7_9SYNE</name>
<evidence type="ECO:0000313" key="18">
    <source>
        <dbReference type="EMBL" id="SAY39435.1"/>
    </source>
</evidence>
<dbReference type="InterPro" id="IPR005474">
    <property type="entry name" value="Transketolase_N"/>
</dbReference>
<feature type="binding site" evidence="13">
    <location>
        <position position="191"/>
    </location>
    <ligand>
        <name>thiamine diphosphate</name>
        <dbReference type="ChEBI" id="CHEBI:58937"/>
    </ligand>
</feature>
<keyword evidence="16" id="KW-0106">Calcium</keyword>
<feature type="binding site" evidence="12">
    <location>
        <position position="480"/>
    </location>
    <ligand>
        <name>substrate</name>
    </ligand>
</feature>
<dbReference type="FunFam" id="3.40.50.970:FF:000004">
    <property type="entry name" value="Transketolase"/>
    <property type="match status" value="1"/>
</dbReference>
<dbReference type="SUPFAM" id="SSF52518">
    <property type="entry name" value="Thiamin diphosphate-binding fold (THDP-binding)"/>
    <property type="match status" value="2"/>
</dbReference>
<feature type="binding site" evidence="12">
    <location>
        <position position="527"/>
    </location>
    <ligand>
        <name>substrate</name>
    </ligand>
</feature>
<feature type="binding site" evidence="14">
    <location>
        <position position="191"/>
    </location>
    <ligand>
        <name>Mg(2+)</name>
        <dbReference type="ChEBI" id="CHEBI:18420"/>
    </ligand>
</feature>
<feature type="binding site" evidence="13">
    <location>
        <position position="71"/>
    </location>
    <ligand>
        <name>thiamine diphosphate</name>
        <dbReference type="ChEBI" id="CHEBI:58937"/>
    </ligand>
</feature>
<dbReference type="InterPro" id="IPR029061">
    <property type="entry name" value="THDP-binding"/>
</dbReference>
<protein>
    <recommendedName>
        <fullName evidence="4 10">Transketolase</fullName>
        <ecNumber evidence="3 10">2.2.1.1</ecNumber>
    </recommendedName>
</protein>
<dbReference type="Gene3D" id="3.40.50.970">
    <property type="match status" value="2"/>
</dbReference>
<dbReference type="CDD" id="cd02012">
    <property type="entry name" value="TPP_TK"/>
    <property type="match status" value="1"/>
</dbReference>
<evidence type="ECO:0000256" key="13">
    <source>
        <dbReference type="PIRSR" id="PIRSR605478-3"/>
    </source>
</evidence>
<dbReference type="OrthoDB" id="8732661at2"/>
<dbReference type="EC" id="2.2.1.1" evidence="3 10"/>
<keyword evidence="7 14" id="KW-0460">Magnesium</keyword>
<comment type="similarity">
    <text evidence="1 16">Belongs to the transketolase family.</text>
</comment>
<evidence type="ECO:0000256" key="7">
    <source>
        <dbReference type="ARBA" id="ARBA00022842"/>
    </source>
</evidence>
<dbReference type="EMBL" id="FITM01000168">
    <property type="protein sequence ID" value="SAY39435.1"/>
    <property type="molecule type" value="Genomic_DNA"/>
</dbReference>
<feature type="binding site" evidence="13">
    <location>
        <position position="162"/>
    </location>
    <ligand>
        <name>thiamine diphosphate</name>
        <dbReference type="ChEBI" id="CHEBI:58937"/>
    </ligand>
</feature>
<dbReference type="SUPFAM" id="SSF52922">
    <property type="entry name" value="TK C-terminal domain-like"/>
    <property type="match status" value="1"/>
</dbReference>
<dbReference type="Proteomes" id="UP000182631">
    <property type="component" value="Unassembled WGS sequence"/>
</dbReference>
<feature type="binding site" evidence="13">
    <location>
        <position position="268"/>
    </location>
    <ligand>
        <name>thiamine diphosphate</name>
        <dbReference type="ChEBI" id="CHEBI:58937"/>
    </ligand>
</feature>
<dbReference type="GO" id="GO:0006098">
    <property type="term" value="P:pentose-phosphate shunt"/>
    <property type="evidence" value="ECO:0007669"/>
    <property type="project" value="TreeGrafter"/>
</dbReference>
<feature type="binding site" evidence="12">
    <location>
        <position position="31"/>
    </location>
    <ligand>
        <name>substrate</name>
    </ligand>
</feature>
<comment type="cofactor">
    <cofactor evidence="16">
        <name>Mg(2+)</name>
        <dbReference type="ChEBI" id="CHEBI:18420"/>
    </cofactor>
    <cofactor evidence="16">
        <name>Ca(2+)</name>
        <dbReference type="ChEBI" id="CHEBI:29108"/>
    </cofactor>
    <cofactor evidence="16">
        <name>Mn(2+)</name>
        <dbReference type="ChEBI" id="CHEBI:29035"/>
    </cofactor>
    <cofactor evidence="16">
        <name>Co(2+)</name>
        <dbReference type="ChEBI" id="CHEBI:48828"/>
    </cofactor>
    <text evidence="16">Binds 1 Mg(2+) ion per subunit. Can also utilize other divalent metal cations, such as Ca(2+), Mn(2+) and Co(2+).</text>
</comment>
<dbReference type="PANTHER" id="PTHR43522">
    <property type="entry name" value="TRANSKETOLASE"/>
    <property type="match status" value="1"/>
</dbReference>
<keyword evidence="19" id="KW-1185">Reference proteome</keyword>
<evidence type="ECO:0000256" key="5">
    <source>
        <dbReference type="ARBA" id="ARBA00022679"/>
    </source>
</evidence>
<evidence type="ECO:0000256" key="1">
    <source>
        <dbReference type="ARBA" id="ARBA00007131"/>
    </source>
</evidence>
<evidence type="ECO:0000256" key="14">
    <source>
        <dbReference type="PIRSR" id="PIRSR605478-4"/>
    </source>
</evidence>
<feature type="site" description="Important for catalytic activity" evidence="15">
    <location>
        <position position="268"/>
    </location>
</feature>
<feature type="active site" description="Proton donor" evidence="11">
    <location>
        <position position="417"/>
    </location>
</feature>
<evidence type="ECO:0000256" key="3">
    <source>
        <dbReference type="ARBA" id="ARBA00013152"/>
    </source>
</evidence>
<evidence type="ECO:0000256" key="16">
    <source>
        <dbReference type="RuleBase" id="RU004996"/>
    </source>
</evidence>
<dbReference type="InterPro" id="IPR055152">
    <property type="entry name" value="Transketolase-like_C_2"/>
</dbReference>
<comment type="subunit">
    <text evidence="2 16">Homodimer.</text>
</comment>
<feature type="binding site" evidence="12">
    <location>
        <position position="468"/>
    </location>
    <ligand>
        <name>substrate</name>
    </ligand>
</feature>
<keyword evidence="5 16" id="KW-0808">Transferase</keyword>
<dbReference type="GO" id="GO:0005829">
    <property type="term" value="C:cytosol"/>
    <property type="evidence" value="ECO:0007669"/>
    <property type="project" value="TreeGrafter"/>
</dbReference>
<dbReference type="GO" id="GO:0004802">
    <property type="term" value="F:transketolase activity"/>
    <property type="evidence" value="ECO:0007669"/>
    <property type="project" value="UniProtKB-UniRule"/>
</dbReference>
<proteinExistence type="inferred from homology"/>
<keyword evidence="8 13" id="KW-0786">Thiamine pyrophosphate</keyword>
<evidence type="ECO:0000256" key="10">
    <source>
        <dbReference type="NCBIfam" id="TIGR00232"/>
    </source>
</evidence>
<feature type="binding site" evidence="14">
    <location>
        <position position="161"/>
    </location>
    <ligand>
        <name>Mg(2+)</name>
        <dbReference type="ChEBI" id="CHEBI:18420"/>
    </ligand>
</feature>
<comment type="catalytic activity">
    <reaction evidence="9 16">
        <text>D-sedoheptulose 7-phosphate + D-glyceraldehyde 3-phosphate = aldehydo-D-ribose 5-phosphate + D-xylulose 5-phosphate</text>
        <dbReference type="Rhea" id="RHEA:10508"/>
        <dbReference type="ChEBI" id="CHEBI:57483"/>
        <dbReference type="ChEBI" id="CHEBI:57737"/>
        <dbReference type="ChEBI" id="CHEBI:58273"/>
        <dbReference type="ChEBI" id="CHEBI:59776"/>
        <dbReference type="EC" id="2.2.1.1"/>
    </reaction>
</comment>
<evidence type="ECO:0000256" key="11">
    <source>
        <dbReference type="PIRSR" id="PIRSR605478-1"/>
    </source>
</evidence>
<dbReference type="PROSITE" id="PS00801">
    <property type="entry name" value="TRANSKETOLASE_1"/>
    <property type="match status" value="1"/>
</dbReference>
<dbReference type="FunFam" id="3.40.50.970:FF:000003">
    <property type="entry name" value="Transketolase"/>
    <property type="match status" value="1"/>
</dbReference>
<dbReference type="InterPro" id="IPR033247">
    <property type="entry name" value="Transketolase_fam"/>
</dbReference>
<dbReference type="AlphaFoldDB" id="A0A164ZSS7"/>
<feature type="binding site" evidence="12">
    <location>
        <position position="476"/>
    </location>
    <ligand>
        <name>substrate</name>
    </ligand>
</feature>
<accession>A0A164ZSS7</accession>
<evidence type="ECO:0000256" key="9">
    <source>
        <dbReference type="ARBA" id="ARBA00049473"/>
    </source>
</evidence>
<evidence type="ECO:0000256" key="2">
    <source>
        <dbReference type="ARBA" id="ARBA00011738"/>
    </source>
</evidence>
<comment type="cofactor">
    <cofactor evidence="14">
        <name>Mg(2+)</name>
        <dbReference type="ChEBI" id="CHEBI:18420"/>
    </cofactor>
    <text evidence="14">Binds 1 Mg(2+) ion per subunit. Can also utilize other divalent metal cations, such as Ca(2+), Mn(2+) and Co(2+).</text>
</comment>
<dbReference type="PANTHER" id="PTHR43522:SF2">
    <property type="entry name" value="TRANSKETOLASE 1-RELATED"/>
    <property type="match status" value="1"/>
</dbReference>
<dbReference type="GO" id="GO:0046872">
    <property type="term" value="F:metal ion binding"/>
    <property type="evidence" value="ECO:0007669"/>
    <property type="project" value="UniProtKB-KW"/>
</dbReference>
<feature type="binding site" evidence="14">
    <location>
        <position position="193"/>
    </location>
    <ligand>
        <name>Mg(2+)</name>
        <dbReference type="ChEBI" id="CHEBI:18420"/>
    </ligand>
</feature>
<evidence type="ECO:0000256" key="15">
    <source>
        <dbReference type="PIRSR" id="PIRSR605478-5"/>
    </source>
</evidence>
<dbReference type="InterPro" id="IPR005475">
    <property type="entry name" value="Transketolase-like_Pyr-bd"/>
</dbReference>
<feature type="binding site" evidence="13">
    <location>
        <begin position="120"/>
        <end position="122"/>
    </location>
    <ligand>
        <name>thiamine diphosphate</name>
        <dbReference type="ChEBI" id="CHEBI:58937"/>
    </ligand>
</feature>
<reference evidence="19" key="1">
    <citation type="submission" date="2016-02" db="EMBL/GenBank/DDBJ databases">
        <authorList>
            <person name="liu f."/>
        </authorList>
    </citation>
    <scope>NUCLEOTIDE SEQUENCE [LARGE SCALE GENOMIC DNA]</scope>
</reference>
<feature type="site" description="Important for catalytic activity" evidence="15">
    <location>
        <position position="31"/>
    </location>
</feature>
<dbReference type="PROSITE" id="PS00802">
    <property type="entry name" value="TRANSKETOLASE_2"/>
    <property type="match status" value="1"/>
</dbReference>
<dbReference type="Pfam" id="PF22613">
    <property type="entry name" value="Transketolase_C_1"/>
    <property type="match status" value="1"/>
</dbReference>
<dbReference type="InterPro" id="IPR020826">
    <property type="entry name" value="Transketolase_BS"/>
</dbReference>
<evidence type="ECO:0000256" key="6">
    <source>
        <dbReference type="ARBA" id="ARBA00022723"/>
    </source>
</evidence>
<dbReference type="InterPro" id="IPR009014">
    <property type="entry name" value="Transketo_C/PFOR_II"/>
</dbReference>
<comment type="cofactor">
    <cofactor evidence="13">
        <name>thiamine diphosphate</name>
        <dbReference type="ChEBI" id="CHEBI:58937"/>
    </cofactor>
    <text evidence="13">Binds 1 thiamine pyrophosphate per subunit. During the reaction, the substrate forms a covalent intermediate with the cofactor.</text>
</comment>
<feature type="binding site" evidence="12">
    <location>
        <position position="268"/>
    </location>
    <ligand>
        <name>substrate</name>
    </ligand>
</feature>
<dbReference type="NCBIfam" id="TIGR00232">
    <property type="entry name" value="tktlase_bact"/>
    <property type="match status" value="1"/>
</dbReference>
<evidence type="ECO:0000256" key="8">
    <source>
        <dbReference type="ARBA" id="ARBA00023052"/>
    </source>
</evidence>
<dbReference type="InterPro" id="IPR049557">
    <property type="entry name" value="Transketolase_CS"/>
</dbReference>
<evidence type="ECO:0000256" key="4">
    <source>
        <dbReference type="ARBA" id="ARBA00016662"/>
    </source>
</evidence>
<feature type="binding site" evidence="13">
    <location>
        <position position="444"/>
    </location>
    <ligand>
        <name>thiamine diphosphate</name>
        <dbReference type="ChEBI" id="CHEBI:58937"/>
    </ligand>
</feature>
<keyword evidence="6 14" id="KW-0479">Metal-binding</keyword>
<feature type="domain" description="Transketolase-like pyrimidine-binding" evidence="17">
    <location>
        <begin position="359"/>
        <end position="533"/>
    </location>
</feature>
<feature type="binding site" evidence="12">
    <location>
        <position position="362"/>
    </location>
    <ligand>
        <name>substrate</name>
    </ligand>
</feature>
<sequence>MVAAPVSIDTLCVNSIRFLAIDAVNQAKSGHPGLPMGAAPMGYALWDKVMRHNPKNPKWFNRDRFVLSAGHGCMLLYALLHLTGYDSVSLEDIKQFRQWGSKTPGHPETFETAGVEVTTGPLGSGTANAVGLAIAEAHLAARFNRPDCTVVDHYTYVIMGDGCNQEGVASEACSLAGHLKLGKLIALYDDNHITIDGDTGVSFTEDVLKRYEAYGWHVQHVPDGNIDVDGITKAIEAAKAVKDRPSLIKVTTTIGYGSPNKSNTGGVHGTPLGSEEAQLTRESLGWDYGLFDVPQEAYDQFRQAVERGAAAEAQWNQTLSDYRKNYPAAAAEFERMLRGELPQGWDQNLPMYTPEDKGLATRKHSQLCLAALGPRLPELIGGSADLTHSNYTDIKGETGSFQPETPEKRYLHFGVREHAMAAVINGIAYHDSGLIPYGGTFLVFADYMRGSMRLSAVSGLGVIYILTHDSVGVGEDGPTHQPVETMASLRAMPNMVVIRPGDGNETSGAYKVAIRNRKRPTVLALSRQGMANQTNSSADKVAQGAYVLEDCAGVPELILIGTGSELDLCVQAAKQLTAMGHRIRVVSMPSMELFEEQSPAYREAVLPTAVRKRLVVEAAAAFGWHKYIGLDGDSVTMARFGASAPGATCLEKFGFTTANVVAKTQALLAA</sequence>
<dbReference type="FunFam" id="3.40.50.920:FF:000003">
    <property type="entry name" value="Transketolase"/>
    <property type="match status" value="1"/>
</dbReference>
<evidence type="ECO:0000256" key="12">
    <source>
        <dbReference type="PIRSR" id="PIRSR605478-2"/>
    </source>
</evidence>
<dbReference type="Pfam" id="PF02779">
    <property type="entry name" value="Transket_pyr"/>
    <property type="match status" value="1"/>
</dbReference>
<comment type="function">
    <text evidence="16">Catalyzes the transfer of a two-carbon ketol group from a ketose donor to an aldose acceptor, via a covalent intermediate with the cofactor thiamine pyrophosphate.</text>
</comment>
<dbReference type="Pfam" id="PF00456">
    <property type="entry name" value="Transketolase_N"/>
    <property type="match status" value="1"/>
</dbReference>
<dbReference type="RefSeq" id="WP_074457954.1">
    <property type="nucleotide sequence ID" value="NZ_FITM01000168.1"/>
</dbReference>
<dbReference type="SMART" id="SM00861">
    <property type="entry name" value="Transket_pyr"/>
    <property type="match status" value="1"/>
</dbReference>
<dbReference type="InterPro" id="IPR005478">
    <property type="entry name" value="Transketolase_bac-like"/>
</dbReference>
<gene>
    <name evidence="18" type="ORF">FLM9_1586</name>
</gene>
<dbReference type="CDD" id="cd07033">
    <property type="entry name" value="TPP_PYR_DXS_TK_like"/>
    <property type="match status" value="1"/>
</dbReference>
<organism evidence="18 19">
    <name type="scientific">Candidatus Synechococcus spongiarum</name>
    <dbReference type="NCBI Taxonomy" id="431041"/>
    <lineage>
        <taxon>Bacteria</taxon>
        <taxon>Bacillati</taxon>
        <taxon>Cyanobacteriota</taxon>
        <taxon>Cyanophyceae</taxon>
        <taxon>Synechococcales</taxon>
        <taxon>Synechococcaceae</taxon>
        <taxon>Synechococcus</taxon>
    </lineage>
</organism>
<evidence type="ECO:0000313" key="19">
    <source>
        <dbReference type="Proteomes" id="UP000182631"/>
    </source>
</evidence>